<dbReference type="Proteomes" id="UP001596222">
    <property type="component" value="Unassembled WGS sequence"/>
</dbReference>
<organism evidence="3 4">
    <name type="scientific">Streptomyces aureoversilis</name>
    <dbReference type="NCBI Taxonomy" id="67277"/>
    <lineage>
        <taxon>Bacteria</taxon>
        <taxon>Bacillati</taxon>
        <taxon>Actinomycetota</taxon>
        <taxon>Actinomycetes</taxon>
        <taxon>Kitasatosporales</taxon>
        <taxon>Streptomycetaceae</taxon>
        <taxon>Streptomyces</taxon>
    </lineage>
</organism>
<dbReference type="EMBL" id="JBHSKJ010000002">
    <property type="protein sequence ID" value="MFC5144015.1"/>
    <property type="molecule type" value="Genomic_DNA"/>
</dbReference>
<accession>A0ABV9ZV05</accession>
<evidence type="ECO:0000313" key="4">
    <source>
        <dbReference type="Proteomes" id="UP001596222"/>
    </source>
</evidence>
<feature type="region of interest" description="Disordered" evidence="1">
    <location>
        <begin position="121"/>
        <end position="143"/>
    </location>
</feature>
<feature type="transmembrane region" description="Helical" evidence="2">
    <location>
        <begin position="55"/>
        <end position="77"/>
    </location>
</feature>
<evidence type="ECO:0000313" key="3">
    <source>
        <dbReference type="EMBL" id="MFC5144015.1"/>
    </source>
</evidence>
<keyword evidence="2" id="KW-0812">Transmembrane</keyword>
<dbReference type="InterPro" id="IPR045428">
    <property type="entry name" value="EACC1"/>
</dbReference>
<keyword evidence="4" id="KW-1185">Reference proteome</keyword>
<comment type="caution">
    <text evidence="3">The sequence shown here is derived from an EMBL/GenBank/DDBJ whole genome shotgun (WGS) entry which is preliminary data.</text>
</comment>
<evidence type="ECO:0000256" key="2">
    <source>
        <dbReference type="SAM" id="Phobius"/>
    </source>
</evidence>
<reference evidence="4" key="1">
    <citation type="journal article" date="2019" name="Int. J. Syst. Evol. Microbiol.">
        <title>The Global Catalogue of Microorganisms (GCM) 10K type strain sequencing project: providing services to taxonomists for standard genome sequencing and annotation.</title>
        <authorList>
            <consortium name="The Broad Institute Genomics Platform"/>
            <consortium name="The Broad Institute Genome Sequencing Center for Infectious Disease"/>
            <person name="Wu L."/>
            <person name="Ma J."/>
        </authorList>
    </citation>
    <scope>NUCLEOTIDE SEQUENCE [LARGE SCALE GENOMIC DNA]</scope>
    <source>
        <strain evidence="4">CGMCC 4.1641</strain>
    </source>
</reference>
<keyword evidence="2" id="KW-0472">Membrane</keyword>
<dbReference type="RefSeq" id="WP_382037528.1">
    <property type="nucleotide sequence ID" value="NZ_JBHSKJ010000002.1"/>
</dbReference>
<sequence length="143" mass="14782">MKATLTVSSPGSGPGGGAVNDLRRWLQRHPELRAHIKSEPAPDPAPGTMGAASEFLTLLLAPGGATAALGAAVVAWLQNRRGNQTVTITRPDGTQITVTAERVRDLGAAESGELARRLAEALEQREPGTGTTDMARPGPTGRA</sequence>
<gene>
    <name evidence="3" type="ORF">ACFPP6_04850</name>
</gene>
<keyword evidence="2" id="KW-1133">Transmembrane helix</keyword>
<name>A0ABV9ZV05_9ACTN</name>
<evidence type="ECO:0000256" key="1">
    <source>
        <dbReference type="SAM" id="MobiDB-lite"/>
    </source>
</evidence>
<feature type="region of interest" description="Disordered" evidence="1">
    <location>
        <begin position="1"/>
        <end position="20"/>
    </location>
</feature>
<protein>
    <submittedName>
        <fullName evidence="3">Uncharacterized protein</fullName>
    </submittedName>
</protein>
<dbReference type="Pfam" id="PF19953">
    <property type="entry name" value="EACC1"/>
    <property type="match status" value="1"/>
</dbReference>
<proteinExistence type="predicted"/>